<evidence type="ECO:0008006" key="3">
    <source>
        <dbReference type="Google" id="ProtNLM"/>
    </source>
</evidence>
<protein>
    <recommendedName>
        <fullName evidence="3">DUF4192 domain-containing protein</fullName>
    </recommendedName>
</protein>
<sequence length="342" mass="36491">MTASPIKLRSPAELLAVLPHLLGFQPQHCIVVVAIRDNKIGLTQRMDLPDHERVKAVADALLGHVLRDSANAALLVGYEESAGESLPLIETVSARLKSSDVSVRDRLVVHDGRWRSLDCNRPSCCPPDGNPVPAPTEVASAVAEFIGVGSSPLPDRQSLADQVKAGPAARDVDELLCRGRESSSTSAGGEAQHQLAEVWARVLAIGSAPITAADAAVALQSLTDISTRDGITSLLSPNNLDLETLPDDTQALVRRITSARAVDHDEDSTTGAIKARLIDLCQHATDRHAAPALTVLATYSWWHGDGALARVAIDRALRCEPGYRLARLLSLMLDEGIRPEPS</sequence>
<dbReference type="Pfam" id="PF13830">
    <property type="entry name" value="DUF4192"/>
    <property type="match status" value="1"/>
</dbReference>
<dbReference type="Proteomes" id="UP001501468">
    <property type="component" value="Unassembled WGS sequence"/>
</dbReference>
<comment type="caution">
    <text evidence="1">The sequence shown here is derived from an EMBL/GenBank/DDBJ whole genome shotgun (WGS) entry which is preliminary data.</text>
</comment>
<evidence type="ECO:0000313" key="1">
    <source>
        <dbReference type="EMBL" id="GAA3721361.1"/>
    </source>
</evidence>
<dbReference type="EMBL" id="BAABDC010000013">
    <property type="protein sequence ID" value="GAA3721361.1"/>
    <property type="molecule type" value="Genomic_DNA"/>
</dbReference>
<gene>
    <name evidence="1" type="ORF">GCM10022399_42150</name>
</gene>
<dbReference type="InterPro" id="IPR025447">
    <property type="entry name" value="DUF4192"/>
</dbReference>
<keyword evidence="2" id="KW-1185">Reference proteome</keyword>
<name>A0ABP7EMM2_9MICO</name>
<evidence type="ECO:0000313" key="2">
    <source>
        <dbReference type="Proteomes" id="UP001501468"/>
    </source>
</evidence>
<reference evidence="2" key="1">
    <citation type="journal article" date="2019" name="Int. J. Syst. Evol. Microbiol.">
        <title>The Global Catalogue of Microorganisms (GCM) 10K type strain sequencing project: providing services to taxonomists for standard genome sequencing and annotation.</title>
        <authorList>
            <consortium name="The Broad Institute Genomics Platform"/>
            <consortium name="The Broad Institute Genome Sequencing Center for Infectious Disease"/>
            <person name="Wu L."/>
            <person name="Ma J."/>
        </authorList>
    </citation>
    <scope>NUCLEOTIDE SEQUENCE [LARGE SCALE GENOMIC DNA]</scope>
    <source>
        <strain evidence="2">JCM 17125</strain>
    </source>
</reference>
<organism evidence="1 2">
    <name type="scientific">Terrabacter ginsenosidimutans</name>
    <dbReference type="NCBI Taxonomy" id="490575"/>
    <lineage>
        <taxon>Bacteria</taxon>
        <taxon>Bacillati</taxon>
        <taxon>Actinomycetota</taxon>
        <taxon>Actinomycetes</taxon>
        <taxon>Micrococcales</taxon>
        <taxon>Intrasporangiaceae</taxon>
        <taxon>Terrabacter</taxon>
    </lineage>
</organism>
<proteinExistence type="predicted"/>
<dbReference type="RefSeq" id="WP_344951654.1">
    <property type="nucleotide sequence ID" value="NZ_BAABDC010000013.1"/>
</dbReference>
<accession>A0ABP7EMM2</accession>